<keyword evidence="2" id="KW-1185">Reference proteome</keyword>
<dbReference type="Proteomes" id="UP000823521">
    <property type="component" value="Unassembled WGS sequence"/>
</dbReference>
<sequence length="158" mass="16664">MAYLRTASAGQPGARLLVLAATPDVPPLAEVTRLALGLHLGLAVTVADHRHHDDDPTRLHGQRWEVDILTPGAPVDRLAPPVRPSLEHAIGFCLESLDSTLAAAVPADPAQPIGAPQHPAPPAVPDPLPLLTRLAHEYPGHPVTVVVEPAGCRAYLHE</sequence>
<gene>
    <name evidence="1" type="ORF">GSF22_22910</name>
</gene>
<comment type="caution">
    <text evidence="1">The sequence shown here is derived from an EMBL/GenBank/DDBJ whole genome shotgun (WGS) entry which is preliminary data.</text>
</comment>
<reference evidence="1 2" key="1">
    <citation type="submission" date="2019-12" db="EMBL/GenBank/DDBJ databases">
        <title>Whole genome sequencing of endophytic Actinobacterium Micromonospora sp. MPMI6T.</title>
        <authorList>
            <person name="Evv R."/>
            <person name="Podile A.R."/>
        </authorList>
    </citation>
    <scope>NUCLEOTIDE SEQUENCE [LARGE SCALE GENOMIC DNA]</scope>
    <source>
        <strain evidence="1 2">MPMI6</strain>
    </source>
</reference>
<organism evidence="1 2">
    <name type="scientific">Micromonospora echinofusca</name>
    <dbReference type="NCBI Taxonomy" id="47858"/>
    <lineage>
        <taxon>Bacteria</taxon>
        <taxon>Bacillati</taxon>
        <taxon>Actinomycetota</taxon>
        <taxon>Actinomycetes</taxon>
        <taxon>Micromonosporales</taxon>
        <taxon>Micromonosporaceae</taxon>
        <taxon>Micromonospora</taxon>
    </lineage>
</organism>
<dbReference type="EMBL" id="WVUH01000234">
    <property type="protein sequence ID" value="MBO4208837.1"/>
    <property type="molecule type" value="Genomic_DNA"/>
</dbReference>
<evidence type="ECO:0000313" key="2">
    <source>
        <dbReference type="Proteomes" id="UP000823521"/>
    </source>
</evidence>
<proteinExistence type="predicted"/>
<protein>
    <submittedName>
        <fullName evidence="1">Uncharacterized protein</fullName>
    </submittedName>
</protein>
<feature type="non-terminal residue" evidence="1">
    <location>
        <position position="158"/>
    </location>
</feature>
<evidence type="ECO:0000313" key="1">
    <source>
        <dbReference type="EMBL" id="MBO4208837.1"/>
    </source>
</evidence>
<accession>A0ABS3VWB3</accession>
<name>A0ABS3VWB3_MICEH</name>